<proteinExistence type="predicted"/>
<dbReference type="Pfam" id="PF10077">
    <property type="entry name" value="DUF2314"/>
    <property type="match status" value="1"/>
</dbReference>
<comment type="caution">
    <text evidence="2">The sequence shown here is derived from an EMBL/GenBank/DDBJ whole genome shotgun (WGS) entry which is preliminary data.</text>
</comment>
<evidence type="ECO:0000313" key="2">
    <source>
        <dbReference type="EMBL" id="SKC15510.1"/>
    </source>
</evidence>
<dbReference type="InterPro" id="IPR018756">
    <property type="entry name" value="DUF2314"/>
</dbReference>
<feature type="domain" description="DUF2314" evidence="1">
    <location>
        <begin position="11"/>
        <end position="114"/>
    </location>
</feature>
<dbReference type="EMBL" id="FUZE01000065">
    <property type="protein sequence ID" value="SKC15510.1"/>
    <property type="molecule type" value="Genomic_DNA"/>
</dbReference>
<accession>A0ABY1LFF1</accession>
<reference evidence="2 3" key="1">
    <citation type="submission" date="2017-02" db="EMBL/GenBank/DDBJ databases">
        <authorList>
            <person name="Varghese N."/>
            <person name="Submissions S."/>
        </authorList>
    </citation>
    <scope>NUCLEOTIDE SEQUENCE [LARGE SCALE GENOMIC DNA]</scope>
    <source>
        <strain evidence="2 3">DSM 16775</strain>
    </source>
</reference>
<sequence length="251" mass="29534">MEINENYLYSLYKAKNTFWYFIEQIENNAVLSYTAVKFKNENDIYVWLENIEYKNNFFEGVLSENNEHKSIPSASVIDWMIVKGDRLIGGYTIRHYRDSLPEDEKVNFDIDFGLRIDDGNDFFYPDLSTPEGALITLENFYTQKSLDGVLSCKDFHEEAKNVLLGAEMDLKEELINETAELLKLAFIENLQKYGMPNFENAERVFNRIVYNEKENTALIEEKLIYSDGNNINKFWVSENEKKEWKVLNLVE</sequence>
<keyword evidence="3" id="KW-1185">Reference proteome</keyword>
<dbReference type="RefSeq" id="WP_079467329.1">
    <property type="nucleotide sequence ID" value="NZ_CP033934.1"/>
</dbReference>
<evidence type="ECO:0000259" key="1">
    <source>
        <dbReference type="Pfam" id="PF10077"/>
    </source>
</evidence>
<organism evidence="2 3">
    <name type="scientific">Chryseobacterium balustinum</name>
    <dbReference type="NCBI Taxonomy" id="246"/>
    <lineage>
        <taxon>Bacteria</taxon>
        <taxon>Pseudomonadati</taxon>
        <taxon>Bacteroidota</taxon>
        <taxon>Flavobacteriia</taxon>
        <taxon>Flavobacteriales</taxon>
        <taxon>Weeksellaceae</taxon>
        <taxon>Chryseobacterium group</taxon>
        <taxon>Chryseobacterium</taxon>
    </lineage>
</organism>
<evidence type="ECO:0000313" key="3">
    <source>
        <dbReference type="Proteomes" id="UP000190669"/>
    </source>
</evidence>
<dbReference type="Proteomes" id="UP000190669">
    <property type="component" value="Unassembled WGS sequence"/>
</dbReference>
<name>A0ABY1LFF1_9FLAO</name>
<protein>
    <submittedName>
        <fullName evidence="2">Uncharacterized conserved protein YegJ, DUF2314 family</fullName>
    </submittedName>
</protein>
<gene>
    <name evidence="2" type="ORF">SAMN05421800_1652</name>
</gene>